<dbReference type="VEuPathDB" id="FungiDB:JI435_414860"/>
<gene>
    <name evidence="1" type="ORF">JI435_414860</name>
</gene>
<organism evidence="1 2">
    <name type="scientific">Phaeosphaeria nodorum (strain SN15 / ATCC MYA-4574 / FGSC 10173)</name>
    <name type="common">Glume blotch fungus</name>
    <name type="synonym">Parastagonospora nodorum</name>
    <dbReference type="NCBI Taxonomy" id="321614"/>
    <lineage>
        <taxon>Eukaryota</taxon>
        <taxon>Fungi</taxon>
        <taxon>Dikarya</taxon>
        <taxon>Ascomycota</taxon>
        <taxon>Pezizomycotina</taxon>
        <taxon>Dothideomycetes</taxon>
        <taxon>Pleosporomycetidae</taxon>
        <taxon>Pleosporales</taxon>
        <taxon>Pleosporineae</taxon>
        <taxon>Phaeosphaeriaceae</taxon>
        <taxon>Parastagonospora</taxon>
    </lineage>
</organism>
<evidence type="ECO:0000313" key="1">
    <source>
        <dbReference type="EMBL" id="QRD00235.1"/>
    </source>
</evidence>
<proteinExistence type="predicted"/>
<dbReference type="AlphaFoldDB" id="A0A7U2FC13"/>
<dbReference type="EMBL" id="CP069032">
    <property type="protein sequence ID" value="QRD00235.1"/>
    <property type="molecule type" value="Genomic_DNA"/>
</dbReference>
<dbReference type="Proteomes" id="UP000663193">
    <property type="component" value="Chromosome 10"/>
</dbReference>
<accession>A0A7U2FC13</accession>
<name>A0A7U2FC13_PHANO</name>
<evidence type="ECO:0000313" key="2">
    <source>
        <dbReference type="Proteomes" id="UP000663193"/>
    </source>
</evidence>
<sequence>MHFILSLPNLPKLFCESQRLCFGSCSGLFKHLVSTGVVVSMTESLPTRTMLPVTMSTAGHQLRRKGKRVV</sequence>
<keyword evidence="2" id="KW-1185">Reference proteome</keyword>
<protein>
    <submittedName>
        <fullName evidence="1">Uncharacterized protein</fullName>
    </submittedName>
</protein>
<reference evidence="2" key="1">
    <citation type="journal article" date="2021" name="BMC Genomics">
        <title>Chromosome-level genome assembly and manually-curated proteome of model necrotroph Parastagonospora nodorum Sn15 reveals a genome-wide trove of candidate effector homologs, and redundancy of virulence-related functions within an accessory chromosome.</title>
        <authorList>
            <person name="Bertazzoni S."/>
            <person name="Jones D.A.B."/>
            <person name="Phan H.T."/>
            <person name="Tan K.-C."/>
            <person name="Hane J.K."/>
        </authorList>
    </citation>
    <scope>NUCLEOTIDE SEQUENCE [LARGE SCALE GENOMIC DNA]</scope>
    <source>
        <strain evidence="2">SN15 / ATCC MYA-4574 / FGSC 10173)</strain>
    </source>
</reference>